<organism evidence="7 8">
    <name type="scientific">Coffea arabica</name>
    <name type="common">Arabian coffee</name>
    <dbReference type="NCBI Taxonomy" id="13443"/>
    <lineage>
        <taxon>Eukaryota</taxon>
        <taxon>Viridiplantae</taxon>
        <taxon>Streptophyta</taxon>
        <taxon>Embryophyta</taxon>
        <taxon>Tracheophyta</taxon>
        <taxon>Spermatophyta</taxon>
        <taxon>Magnoliopsida</taxon>
        <taxon>eudicotyledons</taxon>
        <taxon>Gunneridae</taxon>
        <taxon>Pentapetalae</taxon>
        <taxon>asterids</taxon>
        <taxon>lamiids</taxon>
        <taxon>Gentianales</taxon>
        <taxon>Rubiaceae</taxon>
        <taxon>Ixoroideae</taxon>
        <taxon>Gardenieae complex</taxon>
        <taxon>Bertiereae - Coffeeae clade</taxon>
        <taxon>Coffeeae</taxon>
        <taxon>Coffea</taxon>
    </lineage>
</organism>
<reference evidence="8" key="1">
    <citation type="submission" date="2025-08" db="UniProtKB">
        <authorList>
            <consortium name="RefSeq"/>
        </authorList>
    </citation>
    <scope>IDENTIFICATION</scope>
    <source>
        <tissue evidence="8">Leaves</tissue>
    </source>
</reference>
<accession>A0ABM4WNV4</accession>
<evidence type="ECO:0000256" key="5">
    <source>
        <dbReference type="SAM" id="Phobius"/>
    </source>
</evidence>
<keyword evidence="3 5" id="KW-1133">Transmembrane helix</keyword>
<feature type="transmembrane region" description="Helical" evidence="5">
    <location>
        <begin position="54"/>
        <end position="74"/>
    </location>
</feature>
<evidence type="ECO:0000313" key="7">
    <source>
        <dbReference type="Proteomes" id="UP001652660"/>
    </source>
</evidence>
<name>A0ABM4WNV4_COFAR</name>
<dbReference type="PANTHER" id="PTHR31234">
    <property type="entry name" value="LATE EMBRYOGENESIS ABUNDANT (LEA) HYDROXYPROLINE-RICH GLYCOPROTEIN FAMILY"/>
    <property type="match status" value="1"/>
</dbReference>
<evidence type="ECO:0000259" key="6">
    <source>
        <dbReference type="Pfam" id="PF03168"/>
    </source>
</evidence>
<dbReference type="GeneID" id="113723862"/>
<dbReference type="Gene3D" id="2.60.40.1820">
    <property type="match status" value="1"/>
</dbReference>
<evidence type="ECO:0000256" key="2">
    <source>
        <dbReference type="ARBA" id="ARBA00022692"/>
    </source>
</evidence>
<evidence type="ECO:0000256" key="1">
    <source>
        <dbReference type="ARBA" id="ARBA00004167"/>
    </source>
</evidence>
<sequence>MCGTGKPPRGLKICCGITTVLLITVIVVGLVLFLTVLKPRKPKITTQSVTLDSIKWVVIPVFHLNITLGIVVIVDNPNYGSFKYDNSTVFVTYRGIPAAQAPIQQDTIPARAKHDVGTTVVVVVDNFSSNPYFLVDLTSGSLNFSSTTSLHGKATVLKILKIKTTTFTTCDISVNVQAQNASSVCHSEAKYKL</sequence>
<dbReference type="RefSeq" id="XP_071933462.1">
    <property type="nucleotide sequence ID" value="XM_072077361.1"/>
</dbReference>
<dbReference type="PANTHER" id="PTHR31234:SF65">
    <property type="entry name" value="LATE EMBRYOGENESIS ABUNDANT PROTEIN, LEA_2 SUBGROUP"/>
    <property type="match status" value="1"/>
</dbReference>
<feature type="transmembrane region" description="Helical" evidence="5">
    <location>
        <begin position="12"/>
        <end position="34"/>
    </location>
</feature>
<dbReference type="InterPro" id="IPR044839">
    <property type="entry name" value="NDR1-like"/>
</dbReference>
<comment type="subcellular location">
    <subcellularLocation>
        <location evidence="1">Membrane</location>
        <topology evidence="1">Single-pass membrane protein</topology>
    </subcellularLocation>
</comment>
<evidence type="ECO:0000256" key="4">
    <source>
        <dbReference type="ARBA" id="ARBA00023136"/>
    </source>
</evidence>
<keyword evidence="7" id="KW-1185">Reference proteome</keyword>
<evidence type="ECO:0000256" key="3">
    <source>
        <dbReference type="ARBA" id="ARBA00022989"/>
    </source>
</evidence>
<keyword evidence="4 5" id="KW-0472">Membrane</keyword>
<dbReference type="Proteomes" id="UP001652660">
    <property type="component" value="Chromosome 2e"/>
</dbReference>
<dbReference type="InterPro" id="IPR004864">
    <property type="entry name" value="LEA_2"/>
</dbReference>
<evidence type="ECO:0000313" key="8">
    <source>
        <dbReference type="RefSeq" id="XP_071933462.1"/>
    </source>
</evidence>
<gene>
    <name evidence="8" type="primary">LOC113723862</name>
</gene>
<keyword evidence="2 5" id="KW-0812">Transmembrane</keyword>
<proteinExistence type="predicted"/>
<dbReference type="Pfam" id="PF03168">
    <property type="entry name" value="LEA_2"/>
    <property type="match status" value="1"/>
</dbReference>
<protein>
    <recommendedName>
        <fullName evidence="6">Late embryogenesis abundant protein LEA-2 subgroup domain-containing protein</fullName>
    </recommendedName>
</protein>
<feature type="domain" description="Late embryogenesis abundant protein LEA-2 subgroup" evidence="6">
    <location>
        <begin position="74"/>
        <end position="162"/>
    </location>
</feature>